<accession>G2JBN2</accession>
<dbReference type="Pfam" id="PF19456">
    <property type="entry name" value="MobI"/>
    <property type="match status" value="1"/>
</dbReference>
<organism evidence="1 2">
    <name type="scientific">Candidatus Glomeribacter gigasporarum BEG34</name>
    <dbReference type="NCBI Taxonomy" id="1070319"/>
    <lineage>
        <taxon>Bacteria</taxon>
        <taxon>Pseudomonadati</taxon>
        <taxon>Pseudomonadota</taxon>
        <taxon>Betaproteobacteria</taxon>
        <taxon>Burkholderiales</taxon>
        <taxon>Burkholderiaceae</taxon>
        <taxon>Candidatus Glomeribacter</taxon>
    </lineage>
</organism>
<dbReference type="EMBL" id="CAFB01000069">
    <property type="protein sequence ID" value="CCD30186.1"/>
    <property type="molecule type" value="Genomic_DNA"/>
</dbReference>
<protein>
    <submittedName>
        <fullName evidence="1">Uncharacterized protein</fullName>
    </submittedName>
</protein>
<gene>
    <name evidence="1" type="ORF">CAGGBEG34_40033</name>
</gene>
<dbReference type="eggNOG" id="ENOG5033KS4">
    <property type="taxonomic scope" value="Bacteria"/>
</dbReference>
<name>G2JBN2_9BURK</name>
<sequence length="199" mass="23267">MGILEKGSDLEQSQIVTNIDWSTLTSTEASAARQQITGQHLAKAARAFVDQLKRLAEEELQRLMVEAQKAADDFWAENRYQRTHGRPEEQGRFGTQIRLKHNSLQATWYRNHFIERKDGRKQPYSTHICKGIRTFHYPLRAFRRATDWEKVLIQTIEARYTLLRQRSAALTRLRAAIAQYEGLLAEGFARYTEFSRQLR</sequence>
<comment type="caution">
    <text evidence="1">The sequence shown here is derived from an EMBL/GenBank/DDBJ whole genome shotgun (WGS) entry which is preliminary data.</text>
</comment>
<dbReference type="STRING" id="1070319.CAGGBEG34_40033"/>
<reference evidence="1 2" key="1">
    <citation type="submission" date="2011-08" db="EMBL/GenBank/DDBJ databases">
        <title>The genome of the obligate endobacterium of an arbuscular mycorrhizal fungus reveals an interphylum network of nutritional interactions.</title>
        <authorList>
            <person name="Ghignone S."/>
            <person name="Salvioli A."/>
            <person name="Anca I."/>
            <person name="Lumini E."/>
            <person name="Ortu G."/>
            <person name="Petiti L."/>
            <person name="Cruveiller S."/>
            <person name="Bianciotto V."/>
            <person name="Piffanelli P."/>
            <person name="Lanfranco L."/>
            <person name="Bonfante P."/>
        </authorList>
    </citation>
    <scope>NUCLEOTIDE SEQUENCE [LARGE SCALE GENOMIC DNA]</scope>
    <source>
        <strain evidence="1 2">BEG34</strain>
    </source>
</reference>
<evidence type="ECO:0000313" key="1">
    <source>
        <dbReference type="EMBL" id="CCD30186.1"/>
    </source>
</evidence>
<evidence type="ECO:0000313" key="2">
    <source>
        <dbReference type="Proteomes" id="UP000054051"/>
    </source>
</evidence>
<dbReference type="InterPro" id="IPR045809">
    <property type="entry name" value="MobI"/>
</dbReference>
<keyword evidence="2" id="KW-1185">Reference proteome</keyword>
<proteinExistence type="predicted"/>
<dbReference type="AlphaFoldDB" id="G2JBN2"/>
<dbReference type="Proteomes" id="UP000054051">
    <property type="component" value="Unassembled WGS sequence"/>
</dbReference>